<dbReference type="InterPro" id="IPR024478">
    <property type="entry name" value="HlyB_4HB_MCP"/>
</dbReference>
<dbReference type="Proteomes" id="UP001221189">
    <property type="component" value="Unassembled WGS sequence"/>
</dbReference>
<keyword evidence="3" id="KW-1185">Reference proteome</keyword>
<dbReference type="EMBL" id="JAQQXT010000005">
    <property type="protein sequence ID" value="MDC8771794.1"/>
    <property type="molecule type" value="Genomic_DNA"/>
</dbReference>
<proteinExistence type="predicted"/>
<dbReference type="Pfam" id="PF12729">
    <property type="entry name" value="4HB_MCP_1"/>
    <property type="match status" value="1"/>
</dbReference>
<protein>
    <submittedName>
        <fullName evidence="2">MCP four helix bundle domain-containing protein</fullName>
    </submittedName>
</protein>
<evidence type="ECO:0000313" key="3">
    <source>
        <dbReference type="Proteomes" id="UP001221189"/>
    </source>
</evidence>
<name>A0ABT5KEC0_9BURK</name>
<reference evidence="2 3" key="1">
    <citation type="submission" date="2022-10" db="EMBL/GenBank/DDBJ databases">
        <title>Paucibacter sp. hw1 Genome sequencing.</title>
        <authorList>
            <person name="Park S."/>
        </authorList>
    </citation>
    <scope>NUCLEOTIDE SEQUENCE [LARGE SCALE GENOMIC DNA]</scope>
    <source>
        <strain evidence="3">hw1</strain>
    </source>
</reference>
<feature type="domain" description="Chemotaxis methyl-accepting receptor HlyB-like 4HB MCP" evidence="1">
    <location>
        <begin position="2"/>
        <end position="59"/>
    </location>
</feature>
<comment type="caution">
    <text evidence="2">The sequence shown here is derived from an EMBL/GenBank/DDBJ whole genome shotgun (WGS) entry which is preliminary data.</text>
</comment>
<sequence>MSTRLLILVGTPCALLVTIGALGLYGLEKTNASLKTVYEDRAVPAVELGQINALISSSRLHDAQALVNTLPDVAAFSIKPIPTGSMRAKALIPGATDRSGVGR</sequence>
<evidence type="ECO:0000313" key="2">
    <source>
        <dbReference type="EMBL" id="MDC8771794.1"/>
    </source>
</evidence>
<gene>
    <name evidence="2" type="ORF">PRZ03_09460</name>
</gene>
<accession>A0ABT5KEC0</accession>
<organism evidence="2 3">
    <name type="scientific">Roseateles albus</name>
    <dbReference type="NCBI Taxonomy" id="2987525"/>
    <lineage>
        <taxon>Bacteria</taxon>
        <taxon>Pseudomonadati</taxon>
        <taxon>Pseudomonadota</taxon>
        <taxon>Betaproteobacteria</taxon>
        <taxon>Burkholderiales</taxon>
        <taxon>Sphaerotilaceae</taxon>
        <taxon>Roseateles</taxon>
    </lineage>
</organism>
<evidence type="ECO:0000259" key="1">
    <source>
        <dbReference type="Pfam" id="PF12729"/>
    </source>
</evidence>